<dbReference type="OrthoDB" id="1726119at2759"/>
<dbReference type="CDD" id="cd06257">
    <property type="entry name" value="DnaJ"/>
    <property type="match status" value="1"/>
</dbReference>
<feature type="domain" description="J" evidence="6">
    <location>
        <begin position="433"/>
        <end position="494"/>
    </location>
</feature>
<keyword evidence="8" id="KW-1185">Reference proteome</keyword>
<sequence>MRFHISALVPCLFTILLYGANAEPSTPGSGSALYPPGLVPLINRADALLAAGQFNDAAKVYSEAIEQSPADYLLYYKRATAYLSLSRHSAALADFDQVLNLTSGTFDKAHLMKARIHTKDGHFNEARDAVKLYTTKTNDQAAQEIIYSISDAEILAKKTTQAMRAQLWTACVETASTALQTASHSVELRQQRAHCALAAGDIEGAVGDLNRLTYLTTPHTTDFMKIFRLSYFFLPHTSPSQSAALASLKQCLHYDPDSAQCLPAHRIVKSFDKNFRKLDKYLSEENWRAVVELLAGESAESEQKAFAAKFETALAEHTSRAALHVLPSIPLPDARKVSPRRETILRALCRAYVKLGQAKQGERWCDALLQMEGMDKDADGVIGRAEALMIKEEWEEAVRVLERAFEASGRSNREIHQHLQKAQKLLKQSRQKDYYKVLGVARDADTKTIKKAYRKAVMKAHPDKGGSEAKMATVNEAYEVLSNPELRQRFDNGDDPNDPMAQQGGHPFAGGPGSAQFMQFFQQGFGGQGFQFHFSPPGHHGRGH</sequence>
<dbReference type="Gene3D" id="1.10.287.110">
    <property type="entry name" value="DnaJ domain"/>
    <property type="match status" value="1"/>
</dbReference>
<dbReference type="GO" id="GO:0051087">
    <property type="term" value="F:protein-folding chaperone binding"/>
    <property type="evidence" value="ECO:0007669"/>
    <property type="project" value="TreeGrafter"/>
</dbReference>
<evidence type="ECO:0000256" key="4">
    <source>
        <dbReference type="SAM" id="MobiDB-lite"/>
    </source>
</evidence>
<dbReference type="GO" id="GO:0034975">
    <property type="term" value="P:protein folding in endoplasmic reticulum"/>
    <property type="evidence" value="ECO:0007669"/>
    <property type="project" value="TreeGrafter"/>
</dbReference>
<feature type="signal peptide" evidence="5">
    <location>
        <begin position="1"/>
        <end position="22"/>
    </location>
</feature>
<dbReference type="Pfam" id="PF00226">
    <property type="entry name" value="DnaJ"/>
    <property type="match status" value="1"/>
</dbReference>
<evidence type="ECO:0000256" key="5">
    <source>
        <dbReference type="SAM" id="SignalP"/>
    </source>
</evidence>
<keyword evidence="2 5" id="KW-0732">Signal</keyword>
<dbReference type="InterPro" id="IPR051727">
    <property type="entry name" value="DnaJ_C3_Co-chaperones"/>
</dbReference>
<dbReference type="InterPro" id="IPR036869">
    <property type="entry name" value="J_dom_sf"/>
</dbReference>
<dbReference type="PANTHER" id="PTHR44140">
    <property type="entry name" value="LD25575P"/>
    <property type="match status" value="1"/>
</dbReference>
<dbReference type="SMART" id="SM00028">
    <property type="entry name" value="TPR"/>
    <property type="match status" value="4"/>
</dbReference>
<dbReference type="HOGENOM" id="CLU_015935_0_1_1"/>
<dbReference type="InterPro" id="IPR001623">
    <property type="entry name" value="DnaJ_domain"/>
</dbReference>
<dbReference type="GO" id="GO:0051787">
    <property type="term" value="F:misfolded protein binding"/>
    <property type="evidence" value="ECO:0007669"/>
    <property type="project" value="TreeGrafter"/>
</dbReference>
<evidence type="ECO:0000256" key="1">
    <source>
        <dbReference type="ARBA" id="ARBA00004240"/>
    </source>
</evidence>
<dbReference type="Proteomes" id="UP000016930">
    <property type="component" value="Unassembled WGS sequence"/>
</dbReference>
<feature type="chain" id="PRO_5004022046" description="J domain-containing protein" evidence="5">
    <location>
        <begin position="23"/>
        <end position="544"/>
    </location>
</feature>
<dbReference type="SUPFAM" id="SSF48452">
    <property type="entry name" value="TPR-like"/>
    <property type="match status" value="2"/>
</dbReference>
<dbReference type="AlphaFoldDB" id="M2P8T5"/>
<dbReference type="PRINTS" id="PR00625">
    <property type="entry name" value="JDOMAIN"/>
</dbReference>
<dbReference type="SMART" id="SM00271">
    <property type="entry name" value="DnaJ"/>
    <property type="match status" value="1"/>
</dbReference>
<organism evidence="7 8">
    <name type="scientific">Ceriporiopsis subvermispora (strain B)</name>
    <name type="common">White-rot fungus</name>
    <name type="synonym">Gelatoporia subvermispora</name>
    <dbReference type="NCBI Taxonomy" id="914234"/>
    <lineage>
        <taxon>Eukaryota</taxon>
        <taxon>Fungi</taxon>
        <taxon>Dikarya</taxon>
        <taxon>Basidiomycota</taxon>
        <taxon>Agaricomycotina</taxon>
        <taxon>Agaricomycetes</taxon>
        <taxon>Polyporales</taxon>
        <taxon>Gelatoporiaceae</taxon>
        <taxon>Gelatoporia</taxon>
    </lineage>
</organism>
<evidence type="ECO:0000256" key="3">
    <source>
        <dbReference type="ARBA" id="ARBA00022824"/>
    </source>
</evidence>
<dbReference type="PROSITE" id="PS50076">
    <property type="entry name" value="DNAJ_2"/>
    <property type="match status" value="1"/>
</dbReference>
<dbReference type="PANTHER" id="PTHR44140:SF2">
    <property type="entry name" value="LD25575P"/>
    <property type="match status" value="1"/>
</dbReference>
<dbReference type="GO" id="GO:0005783">
    <property type="term" value="C:endoplasmic reticulum"/>
    <property type="evidence" value="ECO:0007669"/>
    <property type="project" value="UniProtKB-SubCell"/>
</dbReference>
<dbReference type="SUPFAM" id="SSF46565">
    <property type="entry name" value="Chaperone J-domain"/>
    <property type="match status" value="1"/>
</dbReference>
<comment type="subcellular location">
    <subcellularLocation>
        <location evidence="1">Endoplasmic reticulum</location>
    </subcellularLocation>
</comment>
<dbReference type="Gene3D" id="1.25.40.10">
    <property type="entry name" value="Tetratricopeptide repeat domain"/>
    <property type="match status" value="1"/>
</dbReference>
<reference evidence="7 8" key="1">
    <citation type="journal article" date="2012" name="Proc. Natl. Acad. Sci. U.S.A.">
        <title>Comparative genomics of Ceriporiopsis subvermispora and Phanerochaete chrysosporium provide insight into selective ligninolysis.</title>
        <authorList>
            <person name="Fernandez-Fueyo E."/>
            <person name="Ruiz-Duenas F.J."/>
            <person name="Ferreira P."/>
            <person name="Floudas D."/>
            <person name="Hibbett D.S."/>
            <person name="Canessa P."/>
            <person name="Larrondo L.F."/>
            <person name="James T.Y."/>
            <person name="Seelenfreund D."/>
            <person name="Lobos S."/>
            <person name="Polanco R."/>
            <person name="Tello M."/>
            <person name="Honda Y."/>
            <person name="Watanabe T."/>
            <person name="Watanabe T."/>
            <person name="Ryu J.S."/>
            <person name="Kubicek C.P."/>
            <person name="Schmoll M."/>
            <person name="Gaskell J."/>
            <person name="Hammel K.E."/>
            <person name="St John F.J."/>
            <person name="Vanden Wymelenberg A."/>
            <person name="Sabat G."/>
            <person name="Splinter BonDurant S."/>
            <person name="Syed K."/>
            <person name="Yadav J.S."/>
            <person name="Doddapaneni H."/>
            <person name="Subramanian V."/>
            <person name="Lavin J.L."/>
            <person name="Oguiza J.A."/>
            <person name="Perez G."/>
            <person name="Pisabarro A.G."/>
            <person name="Ramirez L."/>
            <person name="Santoyo F."/>
            <person name="Master E."/>
            <person name="Coutinho P.M."/>
            <person name="Henrissat B."/>
            <person name="Lombard V."/>
            <person name="Magnuson J.K."/>
            <person name="Kuees U."/>
            <person name="Hori C."/>
            <person name="Igarashi K."/>
            <person name="Samejima M."/>
            <person name="Held B.W."/>
            <person name="Barry K.W."/>
            <person name="LaButti K.M."/>
            <person name="Lapidus A."/>
            <person name="Lindquist E.A."/>
            <person name="Lucas S.M."/>
            <person name="Riley R."/>
            <person name="Salamov A.A."/>
            <person name="Hoffmeister D."/>
            <person name="Schwenk D."/>
            <person name="Hadar Y."/>
            <person name="Yarden O."/>
            <person name="de Vries R.P."/>
            <person name="Wiebenga A."/>
            <person name="Stenlid J."/>
            <person name="Eastwood D."/>
            <person name="Grigoriev I.V."/>
            <person name="Berka R.M."/>
            <person name="Blanchette R.A."/>
            <person name="Kersten P."/>
            <person name="Martinez A.T."/>
            <person name="Vicuna R."/>
            <person name="Cullen D."/>
        </authorList>
    </citation>
    <scope>NUCLEOTIDE SEQUENCE [LARGE SCALE GENOMIC DNA]</scope>
    <source>
        <strain evidence="7 8">B</strain>
    </source>
</reference>
<feature type="region of interest" description="Disordered" evidence="4">
    <location>
        <begin position="487"/>
        <end position="513"/>
    </location>
</feature>
<dbReference type="InterPro" id="IPR011990">
    <property type="entry name" value="TPR-like_helical_dom_sf"/>
</dbReference>
<evidence type="ECO:0000256" key="2">
    <source>
        <dbReference type="ARBA" id="ARBA00022729"/>
    </source>
</evidence>
<protein>
    <recommendedName>
        <fullName evidence="6">J domain-containing protein</fullName>
    </recommendedName>
</protein>
<proteinExistence type="predicted"/>
<dbReference type="InterPro" id="IPR019734">
    <property type="entry name" value="TPR_rpt"/>
</dbReference>
<evidence type="ECO:0000313" key="8">
    <source>
        <dbReference type="Proteomes" id="UP000016930"/>
    </source>
</evidence>
<dbReference type="Pfam" id="PF13432">
    <property type="entry name" value="TPR_16"/>
    <property type="match status" value="1"/>
</dbReference>
<evidence type="ECO:0000313" key="7">
    <source>
        <dbReference type="EMBL" id="EMD31819.1"/>
    </source>
</evidence>
<dbReference type="EMBL" id="KB445815">
    <property type="protein sequence ID" value="EMD31819.1"/>
    <property type="molecule type" value="Genomic_DNA"/>
</dbReference>
<name>M2P8T5_CERS8</name>
<dbReference type="STRING" id="914234.M2P8T5"/>
<evidence type="ECO:0000259" key="6">
    <source>
        <dbReference type="PROSITE" id="PS50076"/>
    </source>
</evidence>
<accession>M2P8T5</accession>
<keyword evidence="3" id="KW-0256">Endoplasmic reticulum</keyword>
<gene>
    <name evidence="7" type="ORF">CERSUDRAFT_119389</name>
</gene>